<dbReference type="EMBL" id="JAJLJH010000010">
    <property type="protein sequence ID" value="MCK9688794.1"/>
    <property type="molecule type" value="Genomic_DNA"/>
</dbReference>
<evidence type="ECO:0000313" key="1">
    <source>
        <dbReference type="EMBL" id="MCK9688794.1"/>
    </source>
</evidence>
<dbReference type="AlphaFoldDB" id="A0A9X1YLK3"/>
<sequence length="122" mass="13634">MNQISSEQWKQLGRDSFDARLIAIIRRNHPEQAAKMDFASVVGAFHRQAAKAQHYGLTDEHSAATFVYTAWLMGEEFDTRIPAIAQILNDKRMKAIEKAKALANFSRLVFRTLSGGAPRSAA</sequence>
<evidence type="ECO:0000313" key="2">
    <source>
        <dbReference type="Proteomes" id="UP001139353"/>
    </source>
</evidence>
<accession>A0A9X1YLK3</accession>
<gene>
    <name evidence="1" type="ORF">LPC04_24030</name>
</gene>
<reference evidence="1" key="1">
    <citation type="submission" date="2021-11" db="EMBL/GenBank/DDBJ databases">
        <title>BS-T2-15 a new species belonging to the Comamonadaceae family isolated from the soil of a French oak forest.</title>
        <authorList>
            <person name="Mieszkin S."/>
            <person name="Alain K."/>
        </authorList>
    </citation>
    <scope>NUCLEOTIDE SEQUENCE</scope>
    <source>
        <strain evidence="1">BS-T2-15</strain>
    </source>
</reference>
<organism evidence="1 2">
    <name type="scientific">Scleromatobacter humisilvae</name>
    <dbReference type="NCBI Taxonomy" id="2897159"/>
    <lineage>
        <taxon>Bacteria</taxon>
        <taxon>Pseudomonadati</taxon>
        <taxon>Pseudomonadota</taxon>
        <taxon>Betaproteobacteria</taxon>
        <taxon>Burkholderiales</taxon>
        <taxon>Sphaerotilaceae</taxon>
        <taxon>Scleromatobacter</taxon>
    </lineage>
</organism>
<dbReference type="RefSeq" id="WP_275684839.1">
    <property type="nucleotide sequence ID" value="NZ_JAJLJH010000010.1"/>
</dbReference>
<protein>
    <submittedName>
        <fullName evidence="1">Uncharacterized protein</fullName>
    </submittedName>
</protein>
<name>A0A9X1YLK3_9BURK</name>
<comment type="caution">
    <text evidence="1">The sequence shown here is derived from an EMBL/GenBank/DDBJ whole genome shotgun (WGS) entry which is preliminary data.</text>
</comment>
<proteinExistence type="predicted"/>
<dbReference type="Proteomes" id="UP001139353">
    <property type="component" value="Unassembled WGS sequence"/>
</dbReference>
<keyword evidence="2" id="KW-1185">Reference proteome</keyword>